<dbReference type="Proteomes" id="UP000018208">
    <property type="component" value="Unassembled WGS sequence"/>
</dbReference>
<evidence type="ECO:0000313" key="3">
    <source>
        <dbReference type="EMBL" id="KAH0574778.1"/>
    </source>
</evidence>
<organism evidence="2">
    <name type="scientific">Spironucleus salmonicida</name>
    <dbReference type="NCBI Taxonomy" id="348837"/>
    <lineage>
        <taxon>Eukaryota</taxon>
        <taxon>Metamonada</taxon>
        <taxon>Diplomonadida</taxon>
        <taxon>Hexamitidae</taxon>
        <taxon>Hexamitinae</taxon>
        <taxon>Spironucleus</taxon>
    </lineage>
</organism>
<feature type="compositionally biased region" description="Polar residues" evidence="1">
    <location>
        <begin position="156"/>
        <end position="167"/>
    </location>
</feature>
<evidence type="ECO:0000313" key="2">
    <source>
        <dbReference type="EMBL" id="EST42112.1"/>
    </source>
</evidence>
<feature type="compositionally biased region" description="Basic and acidic residues" evidence="1">
    <location>
        <begin position="220"/>
        <end position="229"/>
    </location>
</feature>
<protein>
    <submittedName>
        <fullName evidence="2">Uncharacterized protein</fullName>
    </submittedName>
</protein>
<name>V6LCB3_9EUKA</name>
<feature type="compositionally biased region" description="Polar residues" evidence="1">
    <location>
        <begin position="197"/>
        <end position="219"/>
    </location>
</feature>
<reference evidence="3" key="2">
    <citation type="submission" date="2020-12" db="EMBL/GenBank/DDBJ databases">
        <title>New Spironucleus salmonicida genome in near-complete chromosomes.</title>
        <authorList>
            <person name="Xu F."/>
            <person name="Kurt Z."/>
            <person name="Jimenez-Gonzalez A."/>
            <person name="Astvaldsson A."/>
            <person name="Andersson J.O."/>
            <person name="Svard S.G."/>
        </authorList>
    </citation>
    <scope>NUCLEOTIDE SEQUENCE</scope>
    <source>
        <strain evidence="3">ATCC 50377</strain>
    </source>
</reference>
<feature type="region of interest" description="Disordered" evidence="1">
    <location>
        <begin position="156"/>
        <end position="238"/>
    </location>
</feature>
<dbReference type="AlphaFoldDB" id="V6LCB3"/>
<evidence type="ECO:0000313" key="4">
    <source>
        <dbReference type="Proteomes" id="UP000018208"/>
    </source>
</evidence>
<proteinExistence type="predicted"/>
<reference evidence="2 3" key="1">
    <citation type="journal article" date="2014" name="PLoS Genet.">
        <title>The Genome of Spironucleus salmonicida Highlights a Fish Pathogen Adapted to Fluctuating Environments.</title>
        <authorList>
            <person name="Xu F."/>
            <person name="Jerlstrom-Hultqvist J."/>
            <person name="Einarsson E."/>
            <person name="Astvaldsson A."/>
            <person name="Svard S.G."/>
            <person name="Andersson J.O."/>
        </authorList>
    </citation>
    <scope>NUCLEOTIDE SEQUENCE</scope>
    <source>
        <strain evidence="3">ATCC 50377</strain>
    </source>
</reference>
<keyword evidence="4" id="KW-1185">Reference proteome</keyword>
<accession>V6LCB3</accession>
<dbReference type="EMBL" id="AUWU02000003">
    <property type="protein sequence ID" value="KAH0574778.1"/>
    <property type="molecule type" value="Genomic_DNA"/>
</dbReference>
<dbReference type="VEuPathDB" id="GiardiaDB:SS50377_22393"/>
<sequence>MADDFEFDAVEINNIENAQSTQVESIPRQGPYTIQLKDMSFNEADLKLLIKSLNLPELDIRTKVYEPKTGGIFYTYYIEVTEYEQAVSLVSTNNLKYKDCLLNTRYLPPRTDQKPRYERKEFSFNRAEMGQQSQVVQQQEQQSFNQFNRADMGTNQPLQQQSLNGFSRGSMGTLKVQQQQQQQQQQQNVQKFDRSQMGIQQKPQQNNFSRNQMGQSQKKNAFEDLKRSNEQTVTLNFK</sequence>
<gene>
    <name evidence="2" type="ORF">SS50377_18421</name>
    <name evidence="3" type="ORF">SS50377_22393</name>
</gene>
<feature type="compositionally biased region" description="Low complexity" evidence="1">
    <location>
        <begin position="177"/>
        <end position="187"/>
    </location>
</feature>
<evidence type="ECO:0000256" key="1">
    <source>
        <dbReference type="SAM" id="MobiDB-lite"/>
    </source>
</evidence>
<dbReference type="EMBL" id="KI546166">
    <property type="protein sequence ID" value="EST42112.1"/>
    <property type="molecule type" value="Genomic_DNA"/>
</dbReference>